<evidence type="ECO:0000256" key="5">
    <source>
        <dbReference type="ARBA" id="ARBA00022741"/>
    </source>
</evidence>
<protein>
    <recommendedName>
        <fullName evidence="2">histidine kinase</fullName>
        <ecNumber evidence="2">2.7.13.3</ecNumber>
    </recommendedName>
</protein>
<dbReference type="AlphaFoldDB" id="A0A1S8CNW7"/>
<gene>
    <name evidence="11" type="ORF">BMI79_04945</name>
</gene>
<evidence type="ECO:0000256" key="3">
    <source>
        <dbReference type="ARBA" id="ARBA00022553"/>
    </source>
</evidence>
<feature type="domain" description="Histidine kinase" evidence="10">
    <location>
        <begin position="223"/>
        <end position="434"/>
    </location>
</feature>
<dbReference type="EMBL" id="MOXD01000002">
    <property type="protein sequence ID" value="OMQ25653.1"/>
    <property type="molecule type" value="Genomic_DNA"/>
</dbReference>
<dbReference type="SUPFAM" id="SSF47384">
    <property type="entry name" value="Homodimeric domain of signal transducing histidine kinase"/>
    <property type="match status" value="1"/>
</dbReference>
<dbReference type="PROSITE" id="PS50109">
    <property type="entry name" value="HIS_KIN"/>
    <property type="match status" value="1"/>
</dbReference>
<dbReference type="SMART" id="SM00387">
    <property type="entry name" value="HATPase_c"/>
    <property type="match status" value="1"/>
</dbReference>
<organism evidence="11 12">
    <name type="scientific">Serratia oryzae</name>
    <dbReference type="NCBI Taxonomy" id="2034155"/>
    <lineage>
        <taxon>Bacteria</taxon>
        <taxon>Pseudomonadati</taxon>
        <taxon>Pseudomonadota</taxon>
        <taxon>Gammaproteobacteria</taxon>
        <taxon>Enterobacterales</taxon>
        <taxon>Yersiniaceae</taxon>
        <taxon>Serratia</taxon>
    </lineage>
</organism>
<dbReference type="SUPFAM" id="SSF55874">
    <property type="entry name" value="ATPase domain of HSP90 chaperone/DNA topoisomerase II/histidine kinase"/>
    <property type="match status" value="1"/>
</dbReference>
<evidence type="ECO:0000256" key="2">
    <source>
        <dbReference type="ARBA" id="ARBA00012438"/>
    </source>
</evidence>
<dbReference type="GO" id="GO:0000155">
    <property type="term" value="F:phosphorelay sensor kinase activity"/>
    <property type="evidence" value="ECO:0007669"/>
    <property type="project" value="InterPro"/>
</dbReference>
<evidence type="ECO:0000259" key="10">
    <source>
        <dbReference type="PROSITE" id="PS50109"/>
    </source>
</evidence>
<dbReference type="PANTHER" id="PTHR43065">
    <property type="entry name" value="SENSOR HISTIDINE KINASE"/>
    <property type="match status" value="1"/>
</dbReference>
<evidence type="ECO:0000256" key="4">
    <source>
        <dbReference type="ARBA" id="ARBA00022679"/>
    </source>
</evidence>
<keyword evidence="3" id="KW-0597">Phosphoprotein</keyword>
<evidence type="ECO:0000256" key="8">
    <source>
        <dbReference type="ARBA" id="ARBA00023012"/>
    </source>
</evidence>
<keyword evidence="9" id="KW-0812">Transmembrane</keyword>
<dbReference type="RefSeq" id="WP_076940987.1">
    <property type="nucleotide sequence ID" value="NZ_MOXD01000002.1"/>
</dbReference>
<dbReference type="EC" id="2.7.13.3" evidence="2"/>
<dbReference type="InterPro" id="IPR036097">
    <property type="entry name" value="HisK_dim/P_sf"/>
</dbReference>
<dbReference type="Gene3D" id="3.30.565.10">
    <property type="entry name" value="Histidine kinase-like ATPase, C-terminal domain"/>
    <property type="match status" value="1"/>
</dbReference>
<dbReference type="Pfam" id="PF02518">
    <property type="entry name" value="HATPase_c"/>
    <property type="match status" value="1"/>
</dbReference>
<keyword evidence="9" id="KW-0472">Membrane</keyword>
<evidence type="ECO:0000313" key="11">
    <source>
        <dbReference type="EMBL" id="OMQ25653.1"/>
    </source>
</evidence>
<keyword evidence="6 11" id="KW-0418">Kinase</keyword>
<comment type="catalytic activity">
    <reaction evidence="1">
        <text>ATP + protein L-histidine = ADP + protein N-phospho-L-histidine.</text>
        <dbReference type="EC" id="2.7.13.3"/>
    </reaction>
</comment>
<evidence type="ECO:0000256" key="6">
    <source>
        <dbReference type="ARBA" id="ARBA00022777"/>
    </source>
</evidence>
<sequence>MLKVGIWLLLSLLSGSGLIIYALQQQYEEQSIDFRILHRDITVKLAQHETILSLLSVTSDPSVIQEKFPQILAWKPLPSAAAPHTLLPAGKGTYWLNDQHFALLIDLNVLLAELPQSHYFRHIRLSWQNAELIELGGRWQPAYWQWDKEVASALQPFELSASRDPDWARLPWLLMLLASLGWAGIIYFVSQYRVQKRQRNIAVLREHFSELTRLNAMGEITTGIVHELNQPLTAILSYNQAALRLLNQQQAHKVPPLLDAAVIQIKRISALLLQFRQKLTHDRVVFQAVNLGEIWSRVTMLLENEIQSGRVNVINRLPATLPPLRAEPLWIEQIFHNILTNAIQAQQHQAASWVAISAVASEQGITLQLKDGGPGLSEQALQQVFMPFFTTRPDGLGLGMALAETLIHRLGGSIKVENIAGQGACFTLWFPFNAQEE</sequence>
<dbReference type="InterPro" id="IPR003661">
    <property type="entry name" value="HisK_dim/P_dom"/>
</dbReference>
<keyword evidence="4" id="KW-0808">Transferase</keyword>
<dbReference type="OrthoDB" id="9772100at2"/>
<dbReference type="InterPro" id="IPR003594">
    <property type="entry name" value="HATPase_dom"/>
</dbReference>
<keyword evidence="12" id="KW-1185">Reference proteome</keyword>
<dbReference type="InterPro" id="IPR004358">
    <property type="entry name" value="Sig_transdc_His_kin-like_C"/>
</dbReference>
<comment type="caution">
    <text evidence="11">The sequence shown here is derived from an EMBL/GenBank/DDBJ whole genome shotgun (WGS) entry which is preliminary data.</text>
</comment>
<dbReference type="PRINTS" id="PR00344">
    <property type="entry name" value="BCTRLSENSOR"/>
</dbReference>
<dbReference type="GO" id="GO:0005524">
    <property type="term" value="F:ATP binding"/>
    <property type="evidence" value="ECO:0007669"/>
    <property type="project" value="UniProtKB-KW"/>
</dbReference>
<accession>A0A1S8CNW7</accession>
<reference evidence="11 12" key="1">
    <citation type="submission" date="2016-11" db="EMBL/GenBank/DDBJ databases">
        <title>Rahnella oryzae sp. nov., isolated from rice root.</title>
        <authorList>
            <person name="Zhang X.-X."/>
            <person name="Zhang J."/>
        </authorList>
    </citation>
    <scope>NUCLEOTIDE SEQUENCE [LARGE SCALE GENOMIC DNA]</scope>
    <source>
        <strain evidence="11 12">J11-6</strain>
    </source>
</reference>
<keyword evidence="8" id="KW-0902">Two-component regulatory system</keyword>
<keyword evidence="5" id="KW-0547">Nucleotide-binding</keyword>
<evidence type="ECO:0000313" key="12">
    <source>
        <dbReference type="Proteomes" id="UP000216021"/>
    </source>
</evidence>
<dbReference type="InterPro" id="IPR036890">
    <property type="entry name" value="HATPase_C_sf"/>
</dbReference>
<evidence type="ECO:0000256" key="9">
    <source>
        <dbReference type="SAM" id="Phobius"/>
    </source>
</evidence>
<dbReference type="InterPro" id="IPR005467">
    <property type="entry name" value="His_kinase_dom"/>
</dbReference>
<dbReference type="Gene3D" id="1.10.287.130">
    <property type="match status" value="1"/>
</dbReference>
<dbReference type="STRING" id="2034155.BMI79_04945"/>
<keyword evidence="9" id="KW-1133">Transmembrane helix</keyword>
<dbReference type="Pfam" id="PF00512">
    <property type="entry name" value="HisKA"/>
    <property type="match status" value="1"/>
</dbReference>
<name>A0A1S8CNW7_9GAMM</name>
<evidence type="ECO:0000256" key="1">
    <source>
        <dbReference type="ARBA" id="ARBA00000085"/>
    </source>
</evidence>
<proteinExistence type="predicted"/>
<dbReference type="CDD" id="cd00082">
    <property type="entry name" value="HisKA"/>
    <property type="match status" value="1"/>
</dbReference>
<feature type="transmembrane region" description="Helical" evidence="9">
    <location>
        <begin position="170"/>
        <end position="189"/>
    </location>
</feature>
<evidence type="ECO:0000256" key="7">
    <source>
        <dbReference type="ARBA" id="ARBA00022840"/>
    </source>
</evidence>
<keyword evidence="7" id="KW-0067">ATP-binding</keyword>
<dbReference type="Proteomes" id="UP000216021">
    <property type="component" value="Unassembled WGS sequence"/>
</dbReference>
<dbReference type="PANTHER" id="PTHR43065:SF10">
    <property type="entry name" value="PEROXIDE STRESS-ACTIVATED HISTIDINE KINASE MAK3"/>
    <property type="match status" value="1"/>
</dbReference>